<keyword evidence="12" id="KW-0539">Nucleus</keyword>
<comment type="subcellular location">
    <subcellularLocation>
        <location evidence="4">Nucleus</location>
    </subcellularLocation>
</comment>
<dbReference type="GO" id="GO:0046872">
    <property type="term" value="F:metal ion binding"/>
    <property type="evidence" value="ECO:0007669"/>
    <property type="project" value="UniProtKB-KW"/>
</dbReference>
<dbReference type="Proteomes" id="UP000013776">
    <property type="component" value="Unassembled WGS sequence"/>
</dbReference>
<evidence type="ECO:0000259" key="13">
    <source>
        <dbReference type="SMART" id="SM01124"/>
    </source>
</evidence>
<dbReference type="InterPro" id="IPR029052">
    <property type="entry name" value="Metallo-depent_PP-like"/>
</dbReference>
<name>R4XCQ0_TAPDE</name>
<keyword evidence="11" id="KW-0464">Manganese</keyword>
<dbReference type="CDD" id="cd20267">
    <property type="entry name" value="Complex1_LYR_LYRM7"/>
    <property type="match status" value="1"/>
</dbReference>
<evidence type="ECO:0000256" key="11">
    <source>
        <dbReference type="ARBA" id="ARBA00023211"/>
    </source>
</evidence>
<sequence length="638" mass="71896">MSTGIHAYRNIIRSAGIAFKGDTATLLAARMEIRRNFEASRELTDSEQVTKVQHAQEIAKVLRQNVVQGRLDETKEDTYDLRIHKDIELGDNETIRQKKSQAAAAGQSESDKLPAVSMSRPLRVAVQGCCHGELNTVYAAIAAAEIAHDYKVDLLIVGGDFQSVRNLADLSCMAVPAKFRRLGDFADYYARKKVAPVLTIFVGGNHEASNYLQELFYGGWVAPNIYYLGAANVINYGGLRIGGISGIWSKYDYVRGHMEKTPYDKNSLRSVYHVRQFEVKKLLRMSAENDRCDIFLSHDWPRGIEQYGDTQKLLKAKPFFREEVARNDLGSPANEELLNNLKPRFWFCAHLHVRFEATVDHAQTGDKRTRQTSRPFVSQQRKINITEAPPKTGIGANPDEIVLDIDEGNGNPDEICLELDEEDEKEETTSVTRDTVHALEDTPNDIPVRVAQSYGTDNMSLEEYKQQVLRRNGLSKDAHIKNQTSRENTNHTLFLALDKCLPRRQFLEIMTIPIADEGSSTTEPDLRLRYDAQWLAITKAFSPYISKTAYQKTLPNDSTLEEQLTASRNWVSGNVHNLLVPLNFEQTAPVQSAEITERSRCKISPLYAGILELLMRIAEVYINPQTTAFCHLLGLSVS</sequence>
<dbReference type="GO" id="GO:0005739">
    <property type="term" value="C:mitochondrion"/>
    <property type="evidence" value="ECO:0007669"/>
    <property type="project" value="GOC"/>
</dbReference>
<dbReference type="Pfam" id="PF05011">
    <property type="entry name" value="DBR1"/>
    <property type="match status" value="1"/>
</dbReference>
<dbReference type="GO" id="GO:0000398">
    <property type="term" value="P:mRNA splicing, via spliceosome"/>
    <property type="evidence" value="ECO:0007669"/>
    <property type="project" value="TreeGrafter"/>
</dbReference>
<dbReference type="Gene3D" id="3.60.21.10">
    <property type="match status" value="1"/>
</dbReference>
<comment type="cofactor">
    <cofactor evidence="1">
        <name>Mn(2+)</name>
        <dbReference type="ChEBI" id="CHEBI:29035"/>
    </cofactor>
</comment>
<organism evidence="14 15">
    <name type="scientific">Taphrina deformans (strain PYCC 5710 / ATCC 11124 / CBS 356.35 / IMI 108563 / JCM 9778 / NBRC 8474)</name>
    <name type="common">Peach leaf curl fungus</name>
    <name type="synonym">Lalaria deformans</name>
    <dbReference type="NCBI Taxonomy" id="1097556"/>
    <lineage>
        <taxon>Eukaryota</taxon>
        <taxon>Fungi</taxon>
        <taxon>Dikarya</taxon>
        <taxon>Ascomycota</taxon>
        <taxon>Taphrinomycotina</taxon>
        <taxon>Taphrinomycetes</taxon>
        <taxon>Taphrinales</taxon>
        <taxon>Taphrinaceae</taxon>
        <taxon>Taphrina</taxon>
    </lineage>
</organism>
<evidence type="ECO:0000256" key="5">
    <source>
        <dbReference type="ARBA" id="ARBA00006045"/>
    </source>
</evidence>
<keyword evidence="10" id="KW-0408">Iron</keyword>
<evidence type="ECO:0000313" key="15">
    <source>
        <dbReference type="Proteomes" id="UP000013776"/>
    </source>
</evidence>
<evidence type="ECO:0000256" key="4">
    <source>
        <dbReference type="ARBA" id="ARBA00004123"/>
    </source>
</evidence>
<dbReference type="OrthoDB" id="407609at2759"/>
<dbReference type="InterPro" id="IPR041816">
    <property type="entry name" value="Dbr1_N"/>
</dbReference>
<dbReference type="GO" id="GO:0008419">
    <property type="term" value="F:RNA lariat debranching enzyme activity"/>
    <property type="evidence" value="ECO:0007669"/>
    <property type="project" value="TreeGrafter"/>
</dbReference>
<keyword evidence="7" id="KW-0479">Metal-binding</keyword>
<comment type="caution">
    <text evidence="14">The sequence shown here is derived from an EMBL/GenBank/DDBJ whole genome shotgun (WGS) entry which is preliminary data.</text>
</comment>
<dbReference type="PANTHER" id="PTHR12849:SF0">
    <property type="entry name" value="LARIAT DEBRANCHING ENZYME"/>
    <property type="match status" value="1"/>
</dbReference>
<evidence type="ECO:0000256" key="9">
    <source>
        <dbReference type="ARBA" id="ARBA00022833"/>
    </source>
</evidence>
<keyword evidence="8" id="KW-0378">Hydrolase</keyword>
<evidence type="ECO:0000256" key="1">
    <source>
        <dbReference type="ARBA" id="ARBA00001936"/>
    </source>
</evidence>
<keyword evidence="15" id="KW-1185">Reference proteome</keyword>
<dbReference type="FunFam" id="3.60.21.10:FF:000035">
    <property type="entry name" value="Lariat debranching enzyme"/>
    <property type="match status" value="1"/>
</dbReference>
<evidence type="ECO:0000256" key="10">
    <source>
        <dbReference type="ARBA" id="ARBA00023004"/>
    </source>
</evidence>
<keyword evidence="6" id="KW-0507">mRNA processing</keyword>
<dbReference type="GO" id="GO:0005634">
    <property type="term" value="C:nucleus"/>
    <property type="evidence" value="ECO:0007669"/>
    <property type="project" value="UniProtKB-SubCell"/>
</dbReference>
<evidence type="ECO:0000256" key="2">
    <source>
        <dbReference type="ARBA" id="ARBA00001947"/>
    </source>
</evidence>
<gene>
    <name evidence="14" type="ORF">TAPDE_002106</name>
</gene>
<dbReference type="InterPro" id="IPR045298">
    <property type="entry name" value="Complex1_LYR_LYRM7"/>
</dbReference>
<evidence type="ECO:0000256" key="8">
    <source>
        <dbReference type="ARBA" id="ARBA00022801"/>
    </source>
</evidence>
<evidence type="ECO:0000256" key="12">
    <source>
        <dbReference type="ARBA" id="ARBA00023242"/>
    </source>
</evidence>
<evidence type="ECO:0000256" key="6">
    <source>
        <dbReference type="ARBA" id="ARBA00022664"/>
    </source>
</evidence>
<dbReference type="CDD" id="cd00844">
    <property type="entry name" value="MPP_Dbr1_N"/>
    <property type="match status" value="1"/>
</dbReference>
<dbReference type="VEuPathDB" id="FungiDB:TAPDE_002106"/>
<dbReference type="AlphaFoldDB" id="R4XCQ0"/>
<dbReference type="GO" id="GO:0034551">
    <property type="term" value="P:mitochondrial respiratory chain complex III assembly"/>
    <property type="evidence" value="ECO:0007669"/>
    <property type="project" value="InterPro"/>
</dbReference>
<dbReference type="PANTHER" id="PTHR12849">
    <property type="entry name" value="RNA LARIAT DEBRANCHING ENZYME"/>
    <property type="match status" value="1"/>
</dbReference>
<comment type="cofactor">
    <cofactor evidence="3">
        <name>Fe(2+)</name>
        <dbReference type="ChEBI" id="CHEBI:29033"/>
    </cofactor>
</comment>
<keyword evidence="9" id="KW-0862">Zinc</keyword>
<proteinExistence type="inferred from homology"/>
<evidence type="ECO:0000313" key="14">
    <source>
        <dbReference type="EMBL" id="CCG82161.1"/>
    </source>
</evidence>
<accession>R4XCQ0</accession>
<dbReference type="SUPFAM" id="SSF56300">
    <property type="entry name" value="Metallo-dependent phosphatases"/>
    <property type="match status" value="1"/>
</dbReference>
<dbReference type="InterPro" id="IPR004843">
    <property type="entry name" value="Calcineurin-like_PHP"/>
</dbReference>
<feature type="domain" description="Lariat debranching enzyme C-terminal" evidence="13">
    <location>
        <begin position="480"/>
        <end position="636"/>
    </location>
</feature>
<dbReference type="STRING" id="1097556.R4XCQ0"/>
<dbReference type="InterPro" id="IPR007708">
    <property type="entry name" value="DBR1_C"/>
</dbReference>
<reference evidence="14 15" key="1">
    <citation type="journal article" date="2013" name="MBio">
        <title>Genome sequencing of the plant pathogen Taphrina deformans, the causal agent of peach leaf curl.</title>
        <authorList>
            <person name="Cisse O.H."/>
            <person name="Almeida J.M.G.C.F."/>
            <person name="Fonseca A."/>
            <person name="Kumar A.A."/>
            <person name="Salojaervi J."/>
            <person name="Overmyer K."/>
            <person name="Hauser P.M."/>
            <person name="Pagni M."/>
        </authorList>
    </citation>
    <scope>NUCLEOTIDE SEQUENCE [LARGE SCALE GENOMIC DNA]</scope>
    <source>
        <strain evidence="15">PYCC 5710 / ATCC 11124 / CBS 356.35 / IMI 108563 / JCM 9778 / NBRC 8474</strain>
    </source>
</reference>
<evidence type="ECO:0000256" key="7">
    <source>
        <dbReference type="ARBA" id="ARBA00022723"/>
    </source>
</evidence>
<dbReference type="SMART" id="SM01124">
    <property type="entry name" value="DBR1"/>
    <property type="match status" value="1"/>
</dbReference>
<dbReference type="EMBL" id="CAHR02000072">
    <property type="protein sequence ID" value="CCG82161.1"/>
    <property type="molecule type" value="Genomic_DNA"/>
</dbReference>
<dbReference type="eggNOG" id="KOG2863">
    <property type="taxonomic scope" value="Eukaryota"/>
</dbReference>
<evidence type="ECO:0000256" key="3">
    <source>
        <dbReference type="ARBA" id="ARBA00001954"/>
    </source>
</evidence>
<protein>
    <recommendedName>
        <fullName evidence="13">Lariat debranching enzyme C-terminal domain-containing protein</fullName>
    </recommendedName>
</protein>
<comment type="similarity">
    <text evidence="5">Belongs to the lariat debranching enzyme family.</text>
</comment>
<dbReference type="Pfam" id="PF00149">
    <property type="entry name" value="Metallophos"/>
    <property type="match status" value="1"/>
</dbReference>
<comment type="cofactor">
    <cofactor evidence="2">
        <name>Zn(2+)</name>
        <dbReference type="ChEBI" id="CHEBI:29105"/>
    </cofactor>
</comment>